<dbReference type="EMBL" id="CAHIKZ030000223">
    <property type="protein sequence ID" value="CAE1161373.1"/>
    <property type="molecule type" value="Genomic_DNA"/>
</dbReference>
<keyword evidence="1" id="KW-0812">Transmembrane</keyword>
<keyword evidence="1" id="KW-1133">Transmembrane helix</keyword>
<name>A0A812AVZ1_ACAPH</name>
<keyword evidence="1" id="KW-0472">Membrane</keyword>
<accession>A0A812AVZ1</accession>
<organism evidence="2 3">
    <name type="scientific">Acanthosepion pharaonis</name>
    <name type="common">Pharaoh cuttlefish</name>
    <name type="synonym">Sepia pharaonis</name>
    <dbReference type="NCBI Taxonomy" id="158019"/>
    <lineage>
        <taxon>Eukaryota</taxon>
        <taxon>Metazoa</taxon>
        <taxon>Spiralia</taxon>
        <taxon>Lophotrochozoa</taxon>
        <taxon>Mollusca</taxon>
        <taxon>Cephalopoda</taxon>
        <taxon>Coleoidea</taxon>
        <taxon>Decapodiformes</taxon>
        <taxon>Sepiida</taxon>
        <taxon>Sepiina</taxon>
        <taxon>Sepiidae</taxon>
        <taxon>Acanthosepion</taxon>
    </lineage>
</organism>
<evidence type="ECO:0000313" key="2">
    <source>
        <dbReference type="EMBL" id="CAE1161373.1"/>
    </source>
</evidence>
<gene>
    <name evidence="2" type="ORF">SPHA_6833</name>
</gene>
<keyword evidence="3" id="KW-1185">Reference proteome</keyword>
<evidence type="ECO:0000256" key="1">
    <source>
        <dbReference type="SAM" id="Phobius"/>
    </source>
</evidence>
<sequence>MLNWEDRDGFRDYYFLIFTFFHNVSTFYFFFFFLSSLFYYILFLKILYGDFYFLFHDIALSFYFRFSLFCLPESISFLSFSFFFFLAFSFILFLSLTAFLFLYALLMCLNAFSSSFCVTIHLPFFLFVDILFLPCDNYLQISLPSFFYDFSFSSHFLYPFYHLRSFYIYSNGLVLLFLPFIILFFLIIPYRCISSFYKYFFLHNMKCFLQFLFLNISCASFTIHFLFPYVINSFYNLFSFPLP</sequence>
<protein>
    <submittedName>
        <fullName evidence="2">Uncharacterized protein</fullName>
    </submittedName>
</protein>
<feature type="transmembrane region" description="Helical" evidence="1">
    <location>
        <begin position="75"/>
        <end position="106"/>
    </location>
</feature>
<feature type="transmembrane region" description="Helical" evidence="1">
    <location>
        <begin position="208"/>
        <end position="231"/>
    </location>
</feature>
<comment type="caution">
    <text evidence="2">The sequence shown here is derived from an EMBL/GenBank/DDBJ whole genome shotgun (WGS) entry which is preliminary data.</text>
</comment>
<feature type="transmembrane region" description="Helical" evidence="1">
    <location>
        <begin position="12"/>
        <end position="31"/>
    </location>
</feature>
<evidence type="ECO:0000313" key="3">
    <source>
        <dbReference type="Proteomes" id="UP000597762"/>
    </source>
</evidence>
<feature type="transmembrane region" description="Helical" evidence="1">
    <location>
        <begin position="112"/>
        <end position="133"/>
    </location>
</feature>
<feature type="transmembrane region" description="Helical" evidence="1">
    <location>
        <begin position="167"/>
        <end position="188"/>
    </location>
</feature>
<reference evidence="2" key="1">
    <citation type="submission" date="2021-01" db="EMBL/GenBank/DDBJ databases">
        <authorList>
            <person name="Li R."/>
            <person name="Bekaert M."/>
        </authorList>
    </citation>
    <scope>NUCLEOTIDE SEQUENCE</scope>
    <source>
        <strain evidence="2">Farmed</strain>
    </source>
</reference>
<dbReference type="Proteomes" id="UP000597762">
    <property type="component" value="Unassembled WGS sequence"/>
</dbReference>
<feature type="transmembrane region" description="Helical" evidence="1">
    <location>
        <begin position="37"/>
        <end position="55"/>
    </location>
</feature>
<dbReference type="AlphaFoldDB" id="A0A812AVZ1"/>
<proteinExistence type="predicted"/>